<dbReference type="GO" id="GO:0000287">
    <property type="term" value="F:magnesium ion binding"/>
    <property type="evidence" value="ECO:0007669"/>
    <property type="project" value="InterPro"/>
</dbReference>
<keyword evidence="4" id="KW-0460">Magnesium</keyword>
<dbReference type="Pfam" id="PF01397">
    <property type="entry name" value="Terpene_synth"/>
    <property type="match status" value="2"/>
</dbReference>
<dbReference type="InterPro" id="IPR008949">
    <property type="entry name" value="Isoprenoid_synthase_dom_sf"/>
</dbReference>
<evidence type="ECO:0000256" key="2">
    <source>
        <dbReference type="ARBA" id="ARBA00004721"/>
    </source>
</evidence>
<dbReference type="CDD" id="cd00684">
    <property type="entry name" value="Terpene_cyclase_plant_C1"/>
    <property type="match status" value="1"/>
</dbReference>
<dbReference type="AlphaFoldDB" id="A0A7J6HVU8"/>
<evidence type="ECO:0000259" key="6">
    <source>
        <dbReference type="Pfam" id="PF01397"/>
    </source>
</evidence>
<sequence length="982" mass="116229">MACITVQHHFSSLLPNICSSTNFGVFYRPKIYTNYNIINGGTKSRLSSACYPIICAVVNSSNAIIDRRSANFEPSIWSFDYIQSLTSQYKEESYTGRVKELEIDVKKMLIEMENSLIQLELIDTLQRLGVSYRFEDEINTILKEKYINMINNPNYNNLYVTALEFRLLRQHGYAVPQEIFNHFKDEIGKIKTNMISDDIMEVLALYEASFYEKKGESILEEVRIFTTQYLKNYIIMISQERKLMIDNDNDYDYDIEIVNHALELPLHRRTTRTEAKWFIDAYEKKQDMNPILLEFAKLDFNMIQSTHHDDLKHIFRWWRHTKLGENLNFARDRLMECFLWKIGIRFEPKFSYFRITTAKLFELITVIDDIYDVYGTLDELELFTKAIERWDMEMINELPEYMKMPYIVLHNTINEMVFEVLRDQHISINIQYLKKTWVDMCRGFLQEAKWYYSGYTPTLEEYIKNGWISVGAPVLIVHAYFSHANYNHTVTSSKEIFECFEHGYYPAIIRHSAIILRLTNDLATSSEELKRGDAPTSIQCYMQEKKVSEEKAREHIKFLISEIWKEMNNDVGLYPISLIEDATNFAKMGFFILSSACYPIQCAVVNSSNAIIDRRSANFEPSIWSFDYIQSLTSQYKGEPYTSRVKKLERDVKKMLVEMENSLAQLELIDTLQRLGISYRFENEINSILNKKYLKDEIENIKKHINGNDIMGVLALYEASFYEKKGESILKEARIFTTKCLKNYTIMISEQKKLMIDNDYDYDIEVVNHALELPLHRRTTRTEAKWFIDAYAKKQDMNPMLLELAKLDFNIVQSTHHEDLKHIFRWWRHTKLGEKLNFARDRLMECFLWNIGIRFESKFSYFRTKTAKLFELWVDMCKSFLQEAKWYYSGYTPTLEEYIENGWISVGAPVILVHAYFFHANNNRTITNTKEIFECLEYGYYPAIIRHSAIILRFTNDLATSSLIKIILSPRKKKYDLRYIIE</sequence>
<feature type="domain" description="Terpene synthase N-terminal" evidence="6">
    <location>
        <begin position="77"/>
        <end position="235"/>
    </location>
</feature>
<dbReference type="Gene3D" id="1.50.10.130">
    <property type="entry name" value="Terpene synthase, N-terminal domain"/>
    <property type="match status" value="3"/>
</dbReference>
<comment type="pathway">
    <text evidence="2">Secondary metabolite biosynthesis; terpenoid biosynthesis.</text>
</comment>
<protein>
    <recommendedName>
        <fullName evidence="10">Terpene synthase</fullName>
    </recommendedName>
</protein>
<comment type="caution">
    <text evidence="8">The sequence shown here is derived from an EMBL/GenBank/DDBJ whole genome shotgun (WGS) entry which is preliminary data.</text>
</comment>
<dbReference type="GO" id="GO:0016102">
    <property type="term" value="P:diterpenoid biosynthetic process"/>
    <property type="evidence" value="ECO:0007669"/>
    <property type="project" value="InterPro"/>
</dbReference>
<dbReference type="InterPro" id="IPR008930">
    <property type="entry name" value="Terpenoid_cyclase/PrenylTrfase"/>
</dbReference>
<dbReference type="SUPFAM" id="SSF48239">
    <property type="entry name" value="Terpenoid cyclases/Protein prenyltransferases"/>
    <property type="match status" value="2"/>
</dbReference>
<evidence type="ECO:0000256" key="4">
    <source>
        <dbReference type="ARBA" id="ARBA00022842"/>
    </source>
</evidence>
<reference evidence="8 9" key="1">
    <citation type="journal article" date="2020" name="bioRxiv">
        <title>Sequence and annotation of 42 cannabis genomes reveals extensive copy number variation in cannabinoid synthesis and pathogen resistance genes.</title>
        <authorList>
            <person name="Mckernan K.J."/>
            <person name="Helbert Y."/>
            <person name="Kane L.T."/>
            <person name="Ebling H."/>
            <person name="Zhang L."/>
            <person name="Liu B."/>
            <person name="Eaton Z."/>
            <person name="Mclaughlin S."/>
            <person name="Kingan S."/>
            <person name="Baybayan P."/>
            <person name="Concepcion G."/>
            <person name="Jordan M."/>
            <person name="Riva A."/>
            <person name="Barbazuk W."/>
            <person name="Harkins T."/>
        </authorList>
    </citation>
    <scope>NUCLEOTIDE SEQUENCE [LARGE SCALE GENOMIC DNA]</scope>
    <source>
        <strain evidence="9">cv. Jamaican Lion 4</strain>
        <tissue evidence="8">Leaf</tissue>
    </source>
</reference>
<name>A0A7J6HVU8_CANSA</name>
<dbReference type="Proteomes" id="UP000583929">
    <property type="component" value="Unassembled WGS sequence"/>
</dbReference>
<evidence type="ECO:0000256" key="5">
    <source>
        <dbReference type="ARBA" id="ARBA00023239"/>
    </source>
</evidence>
<dbReference type="GO" id="GO:0010333">
    <property type="term" value="F:terpene synthase activity"/>
    <property type="evidence" value="ECO:0007669"/>
    <property type="project" value="InterPro"/>
</dbReference>
<dbReference type="InterPro" id="IPR005630">
    <property type="entry name" value="Terpene_synthase_metal-bd"/>
</dbReference>
<dbReference type="SFLD" id="SFLDG01019">
    <property type="entry name" value="Terpene_Cyclase_Like_1_C_Termi"/>
    <property type="match status" value="1"/>
</dbReference>
<comment type="cofactor">
    <cofactor evidence="1">
        <name>Mg(2+)</name>
        <dbReference type="ChEBI" id="CHEBI:18420"/>
    </cofactor>
</comment>
<feature type="non-terminal residue" evidence="8">
    <location>
        <position position="982"/>
    </location>
</feature>
<dbReference type="FunFam" id="1.10.600.10:FF:000007">
    <property type="entry name" value="Isoprene synthase, chloroplastic"/>
    <property type="match status" value="1"/>
</dbReference>
<feature type="domain" description="Terpene synthase metal-binding" evidence="7">
    <location>
        <begin position="871"/>
        <end position="961"/>
    </location>
</feature>
<dbReference type="InterPro" id="IPR001906">
    <property type="entry name" value="Terpene_synth_N"/>
</dbReference>
<organism evidence="8 9">
    <name type="scientific">Cannabis sativa</name>
    <name type="common">Hemp</name>
    <name type="synonym">Marijuana</name>
    <dbReference type="NCBI Taxonomy" id="3483"/>
    <lineage>
        <taxon>Eukaryota</taxon>
        <taxon>Viridiplantae</taxon>
        <taxon>Streptophyta</taxon>
        <taxon>Embryophyta</taxon>
        <taxon>Tracheophyta</taxon>
        <taxon>Spermatophyta</taxon>
        <taxon>Magnoliopsida</taxon>
        <taxon>eudicotyledons</taxon>
        <taxon>Gunneridae</taxon>
        <taxon>Pentapetalae</taxon>
        <taxon>rosids</taxon>
        <taxon>fabids</taxon>
        <taxon>Rosales</taxon>
        <taxon>Cannabaceae</taxon>
        <taxon>Cannabis</taxon>
    </lineage>
</organism>
<dbReference type="PANTHER" id="PTHR31225:SF244">
    <property type="entry name" value="1,8-CINEOLE SYNTHASE 1, CHLOROPLASTIC-RELATED"/>
    <property type="match status" value="1"/>
</dbReference>
<keyword evidence="9" id="KW-1185">Reference proteome</keyword>
<feature type="domain" description="Terpene synthase metal-binding" evidence="7">
    <location>
        <begin position="321"/>
        <end position="566"/>
    </location>
</feature>
<dbReference type="InterPro" id="IPR050148">
    <property type="entry name" value="Terpene_synthase-like"/>
</dbReference>
<dbReference type="Gene3D" id="1.10.600.10">
    <property type="entry name" value="Farnesyl Diphosphate Synthase"/>
    <property type="match status" value="3"/>
</dbReference>
<dbReference type="SUPFAM" id="SSF48576">
    <property type="entry name" value="Terpenoid synthases"/>
    <property type="match status" value="2"/>
</dbReference>
<evidence type="ECO:0000256" key="1">
    <source>
        <dbReference type="ARBA" id="ARBA00001946"/>
    </source>
</evidence>
<feature type="domain" description="Terpene synthase N-terminal" evidence="6">
    <location>
        <begin position="624"/>
        <end position="696"/>
    </location>
</feature>
<dbReference type="InterPro" id="IPR044814">
    <property type="entry name" value="Terpene_cyclase_plant_C1"/>
</dbReference>
<gene>
    <name evidence="8" type="ORF">G4B88_023535</name>
</gene>
<accession>A0A7J6HVU8</accession>
<evidence type="ECO:0000256" key="3">
    <source>
        <dbReference type="ARBA" id="ARBA00022723"/>
    </source>
</evidence>
<evidence type="ECO:0000259" key="7">
    <source>
        <dbReference type="Pfam" id="PF03936"/>
    </source>
</evidence>
<evidence type="ECO:0000313" key="9">
    <source>
        <dbReference type="Proteomes" id="UP000583929"/>
    </source>
</evidence>
<keyword evidence="5" id="KW-0456">Lyase</keyword>
<dbReference type="SFLD" id="SFLDG01014">
    <property type="entry name" value="Terpene_Cyclase_Like_1_N-term"/>
    <property type="match status" value="1"/>
</dbReference>
<keyword evidence="3" id="KW-0479">Metal-binding</keyword>
<dbReference type="SFLD" id="SFLDS00005">
    <property type="entry name" value="Isoprenoid_Synthase_Type_I"/>
    <property type="match status" value="1"/>
</dbReference>
<dbReference type="InterPro" id="IPR036965">
    <property type="entry name" value="Terpene_synth_N_sf"/>
</dbReference>
<dbReference type="InterPro" id="IPR034741">
    <property type="entry name" value="Terpene_cyclase-like_1_C"/>
</dbReference>
<evidence type="ECO:0008006" key="10">
    <source>
        <dbReference type="Google" id="ProtNLM"/>
    </source>
</evidence>
<proteinExistence type="predicted"/>
<evidence type="ECO:0000313" key="8">
    <source>
        <dbReference type="EMBL" id="KAF4398941.1"/>
    </source>
</evidence>
<dbReference type="EMBL" id="JAATIQ010000022">
    <property type="protein sequence ID" value="KAF4398941.1"/>
    <property type="molecule type" value="Genomic_DNA"/>
</dbReference>
<dbReference type="Pfam" id="PF03936">
    <property type="entry name" value="Terpene_synth_C"/>
    <property type="match status" value="3"/>
</dbReference>
<dbReference type="PANTHER" id="PTHR31225">
    <property type="entry name" value="OS04G0344100 PROTEIN-RELATED"/>
    <property type="match status" value="1"/>
</dbReference>
<feature type="domain" description="Terpene synthase metal-binding" evidence="7">
    <location>
        <begin position="830"/>
        <end position="870"/>
    </location>
</feature>